<keyword evidence="2" id="KW-1133">Transmembrane helix</keyword>
<evidence type="ECO:0000256" key="1">
    <source>
        <dbReference type="SAM" id="MobiDB-lite"/>
    </source>
</evidence>
<keyword evidence="2" id="KW-0812">Transmembrane</keyword>
<dbReference type="Proteomes" id="UP001652504">
    <property type="component" value="Unassembled WGS sequence"/>
</dbReference>
<dbReference type="RefSeq" id="WP_263711615.1">
    <property type="nucleotide sequence ID" value="NZ_JAOWKX010000003.1"/>
</dbReference>
<sequence length="239" mass="26346">MNKTYLILIIITFFAGVIAWSFLQDDTAKTAQQPEHKTHNHQKQELRYIPGPNPEDPLSTGVDMFKEDSPSEKVEEIASVTEKDSIVWQESDEAERVLKELGVTTKDLKNEAYVEIDRAELVALEAGDFIDLYIPQIGGSYTGEVDAVRVRPNGNRTVEAAIPGAGRLYSAVITITDNAIYATLGTQSDTYSMEGVGNYAWIASRSDLESNHVEIIPGTDNNNSHSAEAEPIFLEPADN</sequence>
<accession>A0ABT3A6Q5</accession>
<evidence type="ECO:0000313" key="4">
    <source>
        <dbReference type="Proteomes" id="UP001652504"/>
    </source>
</evidence>
<keyword evidence="2" id="KW-0472">Membrane</keyword>
<name>A0ABT3A6Q5_9ALTE</name>
<proteinExistence type="predicted"/>
<evidence type="ECO:0008006" key="5">
    <source>
        <dbReference type="Google" id="ProtNLM"/>
    </source>
</evidence>
<feature type="transmembrane region" description="Helical" evidence="2">
    <location>
        <begin position="5"/>
        <end position="23"/>
    </location>
</feature>
<organism evidence="3 4">
    <name type="scientific">Fluctibacter corallii</name>
    <dbReference type="NCBI Taxonomy" id="2984329"/>
    <lineage>
        <taxon>Bacteria</taxon>
        <taxon>Pseudomonadati</taxon>
        <taxon>Pseudomonadota</taxon>
        <taxon>Gammaproteobacteria</taxon>
        <taxon>Alteromonadales</taxon>
        <taxon>Alteromonadaceae</taxon>
        <taxon>Fluctibacter</taxon>
    </lineage>
</organism>
<keyword evidence="4" id="KW-1185">Reference proteome</keyword>
<feature type="region of interest" description="Disordered" evidence="1">
    <location>
        <begin position="216"/>
        <end position="239"/>
    </location>
</feature>
<reference evidence="3 4" key="1">
    <citation type="submission" date="2022-10" db="EMBL/GenBank/DDBJ databases">
        <title>Aestuariibacter sp. AA17 isolated from Montipora capitata coral fragment.</title>
        <authorList>
            <person name="Emsley S.A."/>
            <person name="Pfannmuller K.M."/>
            <person name="Loughran R.M."/>
            <person name="Shlafstein M."/>
            <person name="Papke E."/>
            <person name="Saw J.H."/>
            <person name="Ushijima B."/>
            <person name="Videau P."/>
        </authorList>
    </citation>
    <scope>NUCLEOTIDE SEQUENCE [LARGE SCALE GENOMIC DNA]</scope>
    <source>
        <strain evidence="3 4">AA17</strain>
    </source>
</reference>
<dbReference type="EMBL" id="JAOWKX010000003">
    <property type="protein sequence ID" value="MCV2884373.1"/>
    <property type="molecule type" value="Genomic_DNA"/>
</dbReference>
<evidence type="ECO:0000313" key="3">
    <source>
        <dbReference type="EMBL" id="MCV2884373.1"/>
    </source>
</evidence>
<feature type="region of interest" description="Disordered" evidence="1">
    <location>
        <begin position="31"/>
        <end position="54"/>
    </location>
</feature>
<feature type="compositionally biased region" description="Basic and acidic residues" evidence="1">
    <location>
        <begin position="34"/>
        <end position="46"/>
    </location>
</feature>
<comment type="caution">
    <text evidence="3">The sequence shown here is derived from an EMBL/GenBank/DDBJ whole genome shotgun (WGS) entry which is preliminary data.</text>
</comment>
<gene>
    <name evidence="3" type="ORF">OE749_06665</name>
</gene>
<protein>
    <recommendedName>
        <fullName evidence="5">Flp pilus assembly protein CpaB</fullName>
    </recommendedName>
</protein>
<evidence type="ECO:0000256" key="2">
    <source>
        <dbReference type="SAM" id="Phobius"/>
    </source>
</evidence>